<sequence>MNHPAISAATRAQQLDPATLGQRLRHARKQLGWTLAGLGERAGVSITTISRAERGQLALGYENLAALARALGMDLGTLFANADRAGAGAASGPVVTRAGEGVVYRGLSLSYEFLATGVDAKPITPMLGTVHARTFNGPQDFARHPGAEFVHVLSGAICVHFENGEQVRLARGDSLYFDSRLGHAYVTVSRQLARIVGVSTNESELMARARQGAQSA</sequence>
<dbReference type="AlphaFoldDB" id="A0A6N1X751"/>
<dbReference type="InterPro" id="IPR050807">
    <property type="entry name" value="TransReg_Diox_bact_type"/>
</dbReference>
<dbReference type="Gene3D" id="2.60.120.10">
    <property type="entry name" value="Jelly Rolls"/>
    <property type="match status" value="1"/>
</dbReference>
<dbReference type="RefSeq" id="WP_175505945.1">
    <property type="nucleotide sequence ID" value="NZ_CAURQT010000003.1"/>
</dbReference>
<evidence type="ECO:0000256" key="1">
    <source>
        <dbReference type="ARBA" id="ARBA00023125"/>
    </source>
</evidence>
<feature type="domain" description="HTH cro/C1-type" evidence="2">
    <location>
        <begin position="24"/>
        <end position="78"/>
    </location>
</feature>
<gene>
    <name evidence="3" type="ORF">HUK68_19640</name>
</gene>
<name>A0A6N1X751_9BURK</name>
<dbReference type="InterPro" id="IPR010982">
    <property type="entry name" value="Lambda_DNA-bd_dom_sf"/>
</dbReference>
<dbReference type="CDD" id="cd02209">
    <property type="entry name" value="cupin_XRE_C"/>
    <property type="match status" value="1"/>
</dbReference>
<dbReference type="SUPFAM" id="SSF51182">
    <property type="entry name" value="RmlC-like cupins"/>
    <property type="match status" value="1"/>
</dbReference>
<dbReference type="Gene3D" id="1.10.260.40">
    <property type="entry name" value="lambda repressor-like DNA-binding domains"/>
    <property type="match status" value="1"/>
</dbReference>
<keyword evidence="4" id="KW-1185">Reference proteome</keyword>
<dbReference type="InterPro" id="IPR011051">
    <property type="entry name" value="RmlC_Cupin_sf"/>
</dbReference>
<dbReference type="PROSITE" id="PS50943">
    <property type="entry name" value="HTH_CROC1"/>
    <property type="match status" value="1"/>
</dbReference>
<dbReference type="SMART" id="SM00530">
    <property type="entry name" value="HTH_XRE"/>
    <property type="match status" value="1"/>
</dbReference>
<accession>A0A6N1X751</accession>
<evidence type="ECO:0000313" key="3">
    <source>
        <dbReference type="EMBL" id="QKV55157.1"/>
    </source>
</evidence>
<dbReference type="Pfam" id="PF07883">
    <property type="entry name" value="Cupin_2"/>
    <property type="match status" value="1"/>
</dbReference>
<dbReference type="PANTHER" id="PTHR46797:SF20">
    <property type="entry name" value="BLR4304 PROTEIN"/>
    <property type="match status" value="1"/>
</dbReference>
<reference evidence="3 4" key="1">
    <citation type="submission" date="2020-06" db="EMBL/GenBank/DDBJ databases">
        <title>Acidovorax antarctica sp. nov., isolated from Corinth ice sheet soil, Antarctic Fields Peninsula.</title>
        <authorList>
            <person name="Xu Q."/>
            <person name="Peng F."/>
        </authorList>
    </citation>
    <scope>NUCLEOTIDE SEQUENCE [LARGE SCALE GENOMIC DNA]</scope>
    <source>
        <strain evidence="3 4">16-35-5</strain>
        <plasmid evidence="3 4">unnamed1</plasmid>
    </source>
</reference>
<evidence type="ECO:0000259" key="2">
    <source>
        <dbReference type="PROSITE" id="PS50943"/>
    </source>
</evidence>
<dbReference type="Pfam" id="PF13560">
    <property type="entry name" value="HTH_31"/>
    <property type="match status" value="1"/>
</dbReference>
<dbReference type="GO" id="GO:0003677">
    <property type="term" value="F:DNA binding"/>
    <property type="evidence" value="ECO:0007669"/>
    <property type="project" value="UniProtKB-KW"/>
</dbReference>
<organism evidence="3 4">
    <name type="scientific">Comamonas antarctica</name>
    <dbReference type="NCBI Taxonomy" id="2743470"/>
    <lineage>
        <taxon>Bacteria</taxon>
        <taxon>Pseudomonadati</taxon>
        <taxon>Pseudomonadota</taxon>
        <taxon>Betaproteobacteria</taxon>
        <taxon>Burkholderiales</taxon>
        <taxon>Comamonadaceae</taxon>
        <taxon>Comamonas</taxon>
    </lineage>
</organism>
<dbReference type="InterPro" id="IPR014710">
    <property type="entry name" value="RmlC-like_jellyroll"/>
</dbReference>
<geneLocation type="plasmid" evidence="3 4">
    <name>unnamed1</name>
</geneLocation>
<keyword evidence="3" id="KW-0614">Plasmid</keyword>
<dbReference type="Proteomes" id="UP000509579">
    <property type="component" value="Plasmid unnamed1"/>
</dbReference>
<dbReference type="PANTHER" id="PTHR46797">
    <property type="entry name" value="HTH-TYPE TRANSCRIPTIONAL REGULATOR"/>
    <property type="match status" value="1"/>
</dbReference>
<dbReference type="KEGG" id="aant:HUK68_19640"/>
<dbReference type="CDD" id="cd00093">
    <property type="entry name" value="HTH_XRE"/>
    <property type="match status" value="1"/>
</dbReference>
<dbReference type="EMBL" id="CP054841">
    <property type="protein sequence ID" value="QKV55157.1"/>
    <property type="molecule type" value="Genomic_DNA"/>
</dbReference>
<keyword evidence="1" id="KW-0238">DNA-binding</keyword>
<dbReference type="GO" id="GO:0003700">
    <property type="term" value="F:DNA-binding transcription factor activity"/>
    <property type="evidence" value="ECO:0007669"/>
    <property type="project" value="TreeGrafter"/>
</dbReference>
<dbReference type="GO" id="GO:0005829">
    <property type="term" value="C:cytosol"/>
    <property type="evidence" value="ECO:0007669"/>
    <property type="project" value="TreeGrafter"/>
</dbReference>
<evidence type="ECO:0000313" key="4">
    <source>
        <dbReference type="Proteomes" id="UP000509579"/>
    </source>
</evidence>
<dbReference type="SUPFAM" id="SSF47413">
    <property type="entry name" value="lambda repressor-like DNA-binding domains"/>
    <property type="match status" value="1"/>
</dbReference>
<dbReference type="InterPro" id="IPR001387">
    <property type="entry name" value="Cro/C1-type_HTH"/>
</dbReference>
<dbReference type="InterPro" id="IPR013096">
    <property type="entry name" value="Cupin_2"/>
</dbReference>
<proteinExistence type="predicted"/>
<protein>
    <submittedName>
        <fullName evidence="3">Helix-turn-helix transcriptional regulator</fullName>
    </submittedName>
</protein>